<dbReference type="GO" id="GO:0005829">
    <property type="term" value="C:cytosol"/>
    <property type="evidence" value="ECO:0007669"/>
    <property type="project" value="TreeGrafter"/>
</dbReference>
<dbReference type="InterPro" id="IPR020476">
    <property type="entry name" value="Nudix_hydrolase"/>
</dbReference>
<dbReference type="CDD" id="cd04678">
    <property type="entry name" value="NUDIX_MTH2_Nudt15"/>
    <property type="match status" value="1"/>
</dbReference>
<dbReference type="Proteomes" id="UP000249757">
    <property type="component" value="Unassembled WGS sequence"/>
</dbReference>
<name>A0A5M9LHC9_9PLEO</name>
<keyword evidence="3" id="KW-1185">Reference proteome</keyword>
<dbReference type="PANTHER" id="PTHR16099">
    <property type="entry name" value="8-OXO-DGTP DIPHOSPHATES NUDT15"/>
    <property type="match status" value="1"/>
</dbReference>
<proteinExistence type="inferred from homology"/>
<dbReference type="SUPFAM" id="SSF55811">
    <property type="entry name" value="Nudix"/>
    <property type="match status" value="1"/>
</dbReference>
<sequence>MSQLPPPSSRPKVGVAAIILSPASLPNTTPSILTSTRLSSHGAGTLQLPGGHLEHGESFSETAIREVKEETGLEVGKTMEPTKSSPWTWTHWSTMWEWAGAQATAEDSGKPLPEGQQKLFLPLVNLWRERKELTGGPVIATAGKS</sequence>
<dbReference type="PROSITE" id="PS51462">
    <property type="entry name" value="NUDIX"/>
    <property type="match status" value="1"/>
</dbReference>
<dbReference type="PROSITE" id="PS00893">
    <property type="entry name" value="NUDIX_BOX"/>
    <property type="match status" value="1"/>
</dbReference>
<comment type="caution">
    <text evidence="2">The sequence shown here is derived from an EMBL/GenBank/DDBJ whole genome shotgun (WGS) entry which is preliminary data.</text>
</comment>
<reference evidence="3" key="1">
    <citation type="journal article" date="2022" name="Microb. Genom.">
        <title>A global pangenome for the wheat fungal pathogen Pyrenophora tritici-repentis and prediction of effector protein structural homology.</title>
        <authorList>
            <person name="Moolhuijzen P.M."/>
            <person name="See P.T."/>
            <person name="Shi G."/>
            <person name="Powell H.R."/>
            <person name="Cockram J."/>
            <person name="Jorgensen L.N."/>
            <person name="Benslimane H."/>
            <person name="Strelkov S.E."/>
            <person name="Turner J."/>
            <person name="Liu Z."/>
            <person name="Moffat C.S."/>
        </authorList>
    </citation>
    <scope>NUCLEOTIDE SEQUENCE [LARGE SCALE GENOMIC DNA]</scope>
</reference>
<dbReference type="AlphaFoldDB" id="A0A5M9LHC9"/>
<dbReference type="InterPro" id="IPR015797">
    <property type="entry name" value="NUDIX_hydrolase-like_dom_sf"/>
</dbReference>
<evidence type="ECO:0000313" key="3">
    <source>
        <dbReference type="Proteomes" id="UP000249757"/>
    </source>
</evidence>
<dbReference type="GO" id="GO:0035539">
    <property type="term" value="F:8-oxo-7,8-dihydrodeoxyguanosine triphosphate pyrophosphatase activity"/>
    <property type="evidence" value="ECO:0007669"/>
    <property type="project" value="TreeGrafter"/>
</dbReference>
<gene>
    <name evidence="2" type="ORF">Ptr86124_002174</name>
</gene>
<evidence type="ECO:0000256" key="1">
    <source>
        <dbReference type="RuleBase" id="RU003476"/>
    </source>
</evidence>
<accession>A0A5M9LHC9</accession>
<protein>
    <submittedName>
        <fullName evidence="2">Nudix hydrolase</fullName>
    </submittedName>
</protein>
<dbReference type="PRINTS" id="PR00502">
    <property type="entry name" value="NUDIXFAMILY"/>
</dbReference>
<dbReference type="InterPro" id="IPR000086">
    <property type="entry name" value="NUDIX_hydrolase_dom"/>
</dbReference>
<dbReference type="InterPro" id="IPR020084">
    <property type="entry name" value="NUDIX_hydrolase_CS"/>
</dbReference>
<keyword evidence="1 2" id="KW-0378">Hydrolase</keyword>
<organism evidence="2 3">
    <name type="scientific">Pyrenophora tritici-repentis</name>
    <dbReference type="NCBI Taxonomy" id="45151"/>
    <lineage>
        <taxon>Eukaryota</taxon>
        <taxon>Fungi</taxon>
        <taxon>Dikarya</taxon>
        <taxon>Ascomycota</taxon>
        <taxon>Pezizomycotina</taxon>
        <taxon>Dothideomycetes</taxon>
        <taxon>Pleosporomycetidae</taxon>
        <taxon>Pleosporales</taxon>
        <taxon>Pleosporineae</taxon>
        <taxon>Pleosporaceae</taxon>
        <taxon>Pyrenophora</taxon>
    </lineage>
</organism>
<dbReference type="Pfam" id="PF00293">
    <property type="entry name" value="NUDIX"/>
    <property type="match status" value="1"/>
</dbReference>
<evidence type="ECO:0000313" key="2">
    <source>
        <dbReference type="EMBL" id="KAI1519046.1"/>
    </source>
</evidence>
<comment type="similarity">
    <text evidence="1">Belongs to the Nudix hydrolase family.</text>
</comment>
<dbReference type="PANTHER" id="PTHR16099:SF5">
    <property type="entry name" value="NUCLEOTIDE TRIPHOSPHATE DIPHOSPHATASE NUDT15"/>
    <property type="match status" value="1"/>
</dbReference>
<dbReference type="Gene3D" id="3.90.79.10">
    <property type="entry name" value="Nucleoside Triphosphate Pyrophosphohydrolase"/>
    <property type="match status" value="1"/>
</dbReference>
<dbReference type="EMBL" id="NRDI02000002">
    <property type="protein sequence ID" value="KAI1519046.1"/>
    <property type="molecule type" value="Genomic_DNA"/>
</dbReference>
<dbReference type="GO" id="GO:0006203">
    <property type="term" value="P:dGTP catabolic process"/>
    <property type="evidence" value="ECO:0007669"/>
    <property type="project" value="TreeGrafter"/>
</dbReference>